<dbReference type="OrthoDB" id="9799347at2"/>
<dbReference type="HOGENOM" id="CLU_042529_19_0_5"/>
<evidence type="ECO:0000256" key="2">
    <source>
        <dbReference type="ARBA" id="ARBA00007758"/>
    </source>
</evidence>
<dbReference type="PROSITE" id="PS51352">
    <property type="entry name" value="THIOREDOXIN_2"/>
    <property type="match status" value="1"/>
</dbReference>
<name>Q2NBS4_ERYLH</name>
<dbReference type="GO" id="GO:0030288">
    <property type="term" value="C:outer membrane-bounded periplasmic space"/>
    <property type="evidence" value="ECO:0007669"/>
    <property type="project" value="InterPro"/>
</dbReference>
<dbReference type="eggNOG" id="COG0526">
    <property type="taxonomic scope" value="Bacteria"/>
</dbReference>
<dbReference type="EMBL" id="CP000157">
    <property type="protein sequence ID" value="ABC62867.1"/>
    <property type="molecule type" value="Genomic_DNA"/>
</dbReference>
<dbReference type="AlphaFoldDB" id="Q2NBS4"/>
<sequence length="180" mass="19548">MNKLLIWGPLALFLFFAGVAGYQLTQPKDETVRSAMVGKPLPAFDLPAYDPAGEGDGPARITDAIFRDGRPKLLNVWASWCLPCIAEAPQLEALEQMGVEIVGVAIRDKPEDIAQFLARHGNPYTAIARDDISEVQLGIGSSGVPETFVIDGEGVIRYQHIGDIRPEHISDLLRELEAAG</sequence>
<dbReference type="PANTHER" id="PTHR42852:SF6">
    <property type="entry name" value="THIOL:DISULFIDE INTERCHANGE PROTEIN DSBE"/>
    <property type="match status" value="1"/>
</dbReference>
<dbReference type="PANTHER" id="PTHR42852">
    <property type="entry name" value="THIOL:DISULFIDE INTERCHANGE PROTEIN DSBE"/>
    <property type="match status" value="1"/>
</dbReference>
<evidence type="ECO:0000256" key="4">
    <source>
        <dbReference type="ARBA" id="ARBA00023157"/>
    </source>
</evidence>
<organism evidence="7 8">
    <name type="scientific">Erythrobacter litoralis (strain HTCC2594)</name>
    <dbReference type="NCBI Taxonomy" id="314225"/>
    <lineage>
        <taxon>Bacteria</taxon>
        <taxon>Pseudomonadati</taxon>
        <taxon>Pseudomonadota</taxon>
        <taxon>Alphaproteobacteria</taxon>
        <taxon>Sphingomonadales</taxon>
        <taxon>Erythrobacteraceae</taxon>
        <taxon>Erythrobacter/Porphyrobacter group</taxon>
        <taxon>Erythrobacter</taxon>
    </lineage>
</organism>
<dbReference type="Gene3D" id="3.40.30.10">
    <property type="entry name" value="Glutaredoxin"/>
    <property type="match status" value="1"/>
</dbReference>
<dbReference type="GO" id="GO:0017004">
    <property type="term" value="P:cytochrome complex assembly"/>
    <property type="evidence" value="ECO:0007669"/>
    <property type="project" value="UniProtKB-KW"/>
</dbReference>
<dbReference type="Proteomes" id="UP000008808">
    <property type="component" value="Chromosome"/>
</dbReference>
<keyword evidence="8" id="KW-1185">Reference proteome</keyword>
<evidence type="ECO:0000259" key="6">
    <source>
        <dbReference type="PROSITE" id="PS51352"/>
    </source>
</evidence>
<dbReference type="RefSeq" id="WP_011413743.1">
    <property type="nucleotide sequence ID" value="NC_007722.1"/>
</dbReference>
<dbReference type="InterPro" id="IPR004799">
    <property type="entry name" value="Periplasmic_diS_OxRdtase_DsbE"/>
</dbReference>
<dbReference type="GO" id="GO:0015036">
    <property type="term" value="F:disulfide oxidoreductase activity"/>
    <property type="evidence" value="ECO:0007669"/>
    <property type="project" value="InterPro"/>
</dbReference>
<dbReference type="SUPFAM" id="SSF52833">
    <property type="entry name" value="Thioredoxin-like"/>
    <property type="match status" value="1"/>
</dbReference>
<dbReference type="InterPro" id="IPR013766">
    <property type="entry name" value="Thioredoxin_domain"/>
</dbReference>
<accession>Q2NBS4</accession>
<dbReference type="InterPro" id="IPR036249">
    <property type="entry name" value="Thioredoxin-like_sf"/>
</dbReference>
<dbReference type="InterPro" id="IPR013740">
    <property type="entry name" value="Redoxin"/>
</dbReference>
<gene>
    <name evidence="7" type="ordered locus">ELI_03875</name>
</gene>
<dbReference type="KEGG" id="eli:ELI_03875"/>
<protein>
    <submittedName>
        <fullName evidence="7">Cytochrome c biogenesis protein</fullName>
    </submittedName>
</protein>
<dbReference type="STRING" id="314225.ELI_03875"/>
<dbReference type="NCBIfam" id="TIGR00385">
    <property type="entry name" value="dsbE"/>
    <property type="match status" value="1"/>
</dbReference>
<feature type="domain" description="Thioredoxin" evidence="6">
    <location>
        <begin position="35"/>
        <end position="178"/>
    </location>
</feature>
<evidence type="ECO:0000256" key="5">
    <source>
        <dbReference type="ARBA" id="ARBA00023284"/>
    </source>
</evidence>
<evidence type="ECO:0000313" key="7">
    <source>
        <dbReference type="EMBL" id="ABC62867.1"/>
    </source>
</evidence>
<keyword evidence="3" id="KW-0201">Cytochrome c-type biogenesis</keyword>
<dbReference type="InterPro" id="IPR050553">
    <property type="entry name" value="Thioredoxin_ResA/DsbE_sf"/>
</dbReference>
<dbReference type="CDD" id="cd03010">
    <property type="entry name" value="TlpA_like_DsbE"/>
    <property type="match status" value="1"/>
</dbReference>
<dbReference type="Pfam" id="PF08534">
    <property type="entry name" value="Redoxin"/>
    <property type="match status" value="1"/>
</dbReference>
<proteinExistence type="inferred from homology"/>
<comment type="subcellular location">
    <subcellularLocation>
        <location evidence="1">Cell envelope</location>
    </subcellularLocation>
</comment>
<keyword evidence="4" id="KW-1015">Disulfide bond</keyword>
<keyword evidence="5" id="KW-0676">Redox-active center</keyword>
<reference evidence="8" key="1">
    <citation type="journal article" date="2009" name="J. Bacteriol.">
        <title>Complete genome sequence of Erythrobacter litoralis HTCC2594.</title>
        <authorList>
            <person name="Oh H.M."/>
            <person name="Giovannoni S.J."/>
            <person name="Ferriera S."/>
            <person name="Johnson J."/>
            <person name="Cho J.C."/>
        </authorList>
    </citation>
    <scope>NUCLEOTIDE SEQUENCE [LARGE SCALE GENOMIC DNA]</scope>
    <source>
        <strain evidence="8">HTCC2594</strain>
    </source>
</reference>
<evidence type="ECO:0000256" key="1">
    <source>
        <dbReference type="ARBA" id="ARBA00004196"/>
    </source>
</evidence>
<evidence type="ECO:0000313" key="8">
    <source>
        <dbReference type="Proteomes" id="UP000008808"/>
    </source>
</evidence>
<evidence type="ECO:0000256" key="3">
    <source>
        <dbReference type="ARBA" id="ARBA00022748"/>
    </source>
</evidence>
<comment type="similarity">
    <text evidence="2">Belongs to the thioredoxin family. DsbE subfamily.</text>
</comment>